<keyword evidence="18" id="KW-0624">Polysaccharide degradation</keyword>
<feature type="region of interest" description="Disordered" evidence="21">
    <location>
        <begin position="925"/>
        <end position="950"/>
    </location>
</feature>
<evidence type="ECO:0000256" key="11">
    <source>
        <dbReference type="ARBA" id="ARBA00023024"/>
    </source>
</evidence>
<feature type="compositionally biased region" description="Polar residues" evidence="21">
    <location>
        <begin position="546"/>
        <end position="563"/>
    </location>
</feature>
<evidence type="ECO:0000256" key="8">
    <source>
        <dbReference type="ARBA" id="ARBA00022669"/>
    </source>
</evidence>
<dbReference type="GO" id="GO:0000272">
    <property type="term" value="P:polysaccharide catabolic process"/>
    <property type="evidence" value="ECO:0007669"/>
    <property type="project" value="UniProtKB-KW"/>
</dbReference>
<accession>A0A428Q971</accession>
<keyword evidence="17 20" id="KW-0326">Glycosidase</keyword>
<keyword evidence="13" id="KW-0472">Membrane</keyword>
<proteinExistence type="inferred from homology"/>
<dbReference type="SUPFAM" id="SSF51445">
    <property type="entry name" value="(Trans)glycosidases"/>
    <property type="match status" value="1"/>
</dbReference>
<gene>
    <name evidence="23" type="ORF">CEP51_013563</name>
</gene>
<dbReference type="PROSITE" id="PS01095">
    <property type="entry name" value="GH18_1"/>
    <property type="match status" value="1"/>
</dbReference>
<keyword evidence="10 20" id="KW-0378">Hydrolase</keyword>
<evidence type="ECO:0000256" key="9">
    <source>
        <dbReference type="ARBA" id="ARBA00022729"/>
    </source>
</evidence>
<feature type="region of interest" description="Disordered" evidence="21">
    <location>
        <begin position="540"/>
        <end position="563"/>
    </location>
</feature>
<keyword evidence="9" id="KW-0732">Signal</keyword>
<evidence type="ECO:0000256" key="10">
    <source>
        <dbReference type="ARBA" id="ARBA00022801"/>
    </source>
</evidence>
<keyword evidence="16" id="KW-0449">Lipoprotein</keyword>
<evidence type="ECO:0000313" key="24">
    <source>
        <dbReference type="Proteomes" id="UP000287972"/>
    </source>
</evidence>
<dbReference type="Gene3D" id="1.10.1370.10">
    <property type="entry name" value="Neurolysin, domain 3"/>
    <property type="match status" value="1"/>
</dbReference>
<keyword evidence="11" id="KW-0146">Chitin degradation</keyword>
<name>A0A428Q971_9HYPO</name>
<evidence type="ECO:0000256" key="1">
    <source>
        <dbReference type="ARBA" id="ARBA00000822"/>
    </source>
</evidence>
<dbReference type="PANTHER" id="PTHR45708">
    <property type="entry name" value="ENDOCHITINASE"/>
    <property type="match status" value="1"/>
</dbReference>
<keyword evidence="6" id="KW-0964">Secreted</keyword>
<evidence type="ECO:0000256" key="14">
    <source>
        <dbReference type="ARBA" id="ARBA00023180"/>
    </source>
</evidence>
<dbReference type="GO" id="GO:0098552">
    <property type="term" value="C:side of membrane"/>
    <property type="evidence" value="ECO:0007669"/>
    <property type="project" value="UniProtKB-KW"/>
</dbReference>
<dbReference type="PROSITE" id="PS51910">
    <property type="entry name" value="GH18_2"/>
    <property type="match status" value="1"/>
</dbReference>
<evidence type="ECO:0000259" key="22">
    <source>
        <dbReference type="PROSITE" id="PS51910"/>
    </source>
</evidence>
<dbReference type="InterPro" id="IPR024077">
    <property type="entry name" value="Neurolysin/TOP_dom2"/>
</dbReference>
<dbReference type="AlphaFoldDB" id="A0A428Q971"/>
<keyword evidence="7" id="KW-0336">GPI-anchor</keyword>
<dbReference type="GO" id="GO:0006032">
    <property type="term" value="P:chitin catabolic process"/>
    <property type="evidence" value="ECO:0007669"/>
    <property type="project" value="UniProtKB-KW"/>
</dbReference>
<evidence type="ECO:0000313" key="23">
    <source>
        <dbReference type="EMBL" id="RSL61832.1"/>
    </source>
</evidence>
<evidence type="ECO:0000256" key="19">
    <source>
        <dbReference type="ARBA" id="ARBA00025727"/>
    </source>
</evidence>
<dbReference type="Pfam" id="PF00704">
    <property type="entry name" value="Glyco_hydro_18"/>
    <property type="match status" value="1"/>
</dbReference>
<dbReference type="PANTHER" id="PTHR45708:SF47">
    <property type="entry name" value="ENDOCHITINASE A"/>
    <property type="match status" value="1"/>
</dbReference>
<dbReference type="EMBL" id="NKCL01000569">
    <property type="protein sequence ID" value="RSL61832.1"/>
    <property type="molecule type" value="Genomic_DNA"/>
</dbReference>
<evidence type="ECO:0000256" key="18">
    <source>
        <dbReference type="ARBA" id="ARBA00023326"/>
    </source>
</evidence>
<evidence type="ECO:0000256" key="5">
    <source>
        <dbReference type="ARBA" id="ARBA00022475"/>
    </source>
</evidence>
<evidence type="ECO:0000256" key="21">
    <source>
        <dbReference type="SAM" id="MobiDB-lite"/>
    </source>
</evidence>
<comment type="caution">
    <text evidence="23">The sequence shown here is derived from an EMBL/GenBank/DDBJ whole genome shotgun (WGS) entry which is preliminary data.</text>
</comment>
<keyword evidence="15" id="KW-0119">Carbohydrate metabolism</keyword>
<dbReference type="GO" id="GO:0008061">
    <property type="term" value="F:chitin binding"/>
    <property type="evidence" value="ECO:0007669"/>
    <property type="project" value="UniProtKB-KW"/>
</dbReference>
<dbReference type="InterPro" id="IPR001223">
    <property type="entry name" value="Glyco_hydro18_cat"/>
</dbReference>
<keyword evidence="8" id="KW-0147">Chitin-binding</keyword>
<comment type="catalytic activity">
    <reaction evidence="1">
        <text>Random endo-hydrolysis of N-acetyl-beta-D-glucosaminide (1-&gt;4)-beta-linkages in chitin and chitodextrins.</text>
        <dbReference type="EC" id="3.2.1.14"/>
    </reaction>
</comment>
<evidence type="ECO:0000256" key="20">
    <source>
        <dbReference type="RuleBase" id="RU000489"/>
    </source>
</evidence>
<dbReference type="InterPro" id="IPR001579">
    <property type="entry name" value="Glyco_hydro_18_chit_AS"/>
</dbReference>
<evidence type="ECO:0000256" key="16">
    <source>
        <dbReference type="ARBA" id="ARBA00023288"/>
    </source>
</evidence>
<dbReference type="CDD" id="cd02877">
    <property type="entry name" value="GH18_hevamine_XipI_class_III"/>
    <property type="match status" value="1"/>
</dbReference>
<evidence type="ECO:0000256" key="7">
    <source>
        <dbReference type="ARBA" id="ARBA00022622"/>
    </source>
</evidence>
<dbReference type="InterPro" id="IPR050542">
    <property type="entry name" value="Glycosyl_Hydrlase18_Chitinase"/>
</dbReference>
<evidence type="ECO:0000256" key="17">
    <source>
        <dbReference type="ARBA" id="ARBA00023295"/>
    </source>
</evidence>
<dbReference type="Gene3D" id="3.20.20.80">
    <property type="entry name" value="Glycosidases"/>
    <property type="match status" value="1"/>
</dbReference>
<sequence length="950" mass="100630">MALTVASGLVQAYGGLNVYWGQLGNEALKSYCDNGPEYVTLSFVNQAPENTRSGYPGTNFAGHCWAGTYKNKDDVGGDLLSECYSIKEGIPYCQERGVKVLLSIGGVYNEDGGNYKVTTDQKGVDFADFLWSAFGPYDKNWNGPRPFDADDGSTRPAIDGFDFDIEHDLPNGPYIAMINELRRLKSDVIITGAPQCPTSDQYFYMKEMIAQAQFDALFIQFYNNGYCDAIEDPDVSWDRMNYDEWVGIVDDSRASKGAKIYVGLPASEDAAGSGYIKPDALKELVCKLKDKPHFAGISLWDLTRGAGNLIDGKTYNQHAVDALEYGCDPIPTTTTSAISSTTEASTETSTESTTTSDVSTTTSDASTTTSDASTTSEATTSLVASASATSTEATTSDASTDTSSTTETATGTTTDASTAGTEVSSTETSSAATASATGTTETSTGTDASPTGTSSAATDASTASTDSAGANTATSTSLTSETESVPTTLPNTLTTTDGPTDSTTDDTTLTTDTAPESVPTSLPLTYSTFHGWNTTWTTGATQTQTYGNPSTRSPTLIPGQTTTKCSTEGQASITRSATVGLTTSTVCTTKVYTVTKCPPEVVNCPVGSVTTETIPVYTTVCPVTEKPQPVPTKVPGHSETKTLYTAKIYTPTECPAGANDCVGKPTTKFASWTTAIVPPKETQPVQVYHPEVPEEEEEEEEVTAVKASYTVYTNLVNPPATLETTIKPVVTEKPSGVAAPTGGCSGPGCPQPTAVHTPTPNKPDYASITPATAGASSLVAGLTAVVGAALFQFLQRLAESGLVIAYLSLHRGQKDGAVKQPGLVPDWWQLEEITHKQDAHTTKELEATLWKGLPQRESIRASCSSHALFINILSPFFIYLWVSAFKANPMDKAVGLRYRHLALQPEDSQPELKSITNFLGREPNDEAYYPEISSSPDTQGLNATHPSALP</sequence>
<evidence type="ECO:0000256" key="6">
    <source>
        <dbReference type="ARBA" id="ARBA00022525"/>
    </source>
</evidence>
<organism evidence="23 24">
    <name type="scientific">Fusarium floridanum</name>
    <dbReference type="NCBI Taxonomy" id="1325733"/>
    <lineage>
        <taxon>Eukaryota</taxon>
        <taxon>Fungi</taxon>
        <taxon>Dikarya</taxon>
        <taxon>Ascomycota</taxon>
        <taxon>Pezizomycotina</taxon>
        <taxon>Sordariomycetes</taxon>
        <taxon>Hypocreomycetidae</taxon>
        <taxon>Hypocreales</taxon>
        <taxon>Nectriaceae</taxon>
        <taxon>Fusarium</taxon>
        <taxon>Fusarium solani species complex</taxon>
    </lineage>
</organism>
<keyword evidence="14" id="KW-0325">Glycoprotein</keyword>
<dbReference type="InterPro" id="IPR045321">
    <property type="entry name" value="Cts1-like"/>
</dbReference>
<evidence type="ECO:0000256" key="4">
    <source>
        <dbReference type="ARBA" id="ARBA00012729"/>
    </source>
</evidence>
<dbReference type="EC" id="3.2.1.14" evidence="4"/>
<dbReference type="InterPro" id="IPR017853">
    <property type="entry name" value="GH"/>
</dbReference>
<dbReference type="Proteomes" id="UP000287972">
    <property type="component" value="Unassembled WGS sequence"/>
</dbReference>
<feature type="compositionally biased region" description="Polar residues" evidence="21">
    <location>
        <begin position="932"/>
        <end position="950"/>
    </location>
</feature>
<feature type="compositionally biased region" description="Low complexity" evidence="21">
    <location>
        <begin position="334"/>
        <end position="513"/>
    </location>
</feature>
<feature type="region of interest" description="Disordered" evidence="21">
    <location>
        <begin position="738"/>
        <end position="763"/>
    </location>
</feature>
<comment type="similarity">
    <text evidence="19">Belongs to the glycosyl hydrolase 18 family. Chitinase class III subfamily.</text>
</comment>
<keyword evidence="24" id="KW-1185">Reference proteome</keyword>
<evidence type="ECO:0000256" key="3">
    <source>
        <dbReference type="ARBA" id="ARBA00004613"/>
    </source>
</evidence>
<protein>
    <recommendedName>
        <fullName evidence="4">chitinase</fullName>
        <ecNumber evidence="4">3.2.1.14</ecNumber>
    </recommendedName>
</protein>
<feature type="domain" description="GH18" evidence="22">
    <location>
        <begin position="14"/>
        <end position="317"/>
    </location>
</feature>
<dbReference type="GO" id="GO:0008843">
    <property type="term" value="F:endochitinase activity"/>
    <property type="evidence" value="ECO:0007669"/>
    <property type="project" value="UniProtKB-EC"/>
</dbReference>
<evidence type="ECO:0000256" key="12">
    <source>
        <dbReference type="ARBA" id="ARBA00023026"/>
    </source>
</evidence>
<comment type="subcellular location">
    <subcellularLocation>
        <location evidence="2">Cell membrane</location>
        <topology evidence="2">Lipid-anchor</topology>
        <topology evidence="2">GPI-anchor</topology>
    </subcellularLocation>
    <subcellularLocation>
        <location evidence="3">Secreted</location>
    </subcellularLocation>
</comment>
<evidence type="ECO:0000256" key="15">
    <source>
        <dbReference type="ARBA" id="ARBA00023277"/>
    </source>
</evidence>
<reference evidence="23 24" key="1">
    <citation type="submission" date="2017-06" db="EMBL/GenBank/DDBJ databases">
        <title>Comparative genomic analysis of Ambrosia Fusariam Clade fungi.</title>
        <authorList>
            <person name="Stajich J.E."/>
            <person name="Carrillo J."/>
            <person name="Kijimoto T."/>
            <person name="Eskalen A."/>
            <person name="O'Donnell K."/>
            <person name="Kasson M."/>
        </authorList>
    </citation>
    <scope>NUCLEOTIDE SEQUENCE [LARGE SCALE GENOMIC DNA]</scope>
    <source>
        <strain evidence="23 24">NRRL62606</strain>
    </source>
</reference>
<keyword evidence="12" id="KW-0843">Virulence</keyword>
<keyword evidence="5" id="KW-1003">Cell membrane</keyword>
<evidence type="ECO:0000256" key="13">
    <source>
        <dbReference type="ARBA" id="ARBA00023136"/>
    </source>
</evidence>
<evidence type="ECO:0000256" key="2">
    <source>
        <dbReference type="ARBA" id="ARBA00004609"/>
    </source>
</evidence>
<dbReference type="GO" id="GO:0005576">
    <property type="term" value="C:extracellular region"/>
    <property type="evidence" value="ECO:0007669"/>
    <property type="project" value="UniProtKB-SubCell"/>
</dbReference>
<feature type="region of interest" description="Disordered" evidence="21">
    <location>
        <begin position="334"/>
        <end position="521"/>
    </location>
</feature>
<dbReference type="GO" id="GO:0005886">
    <property type="term" value="C:plasma membrane"/>
    <property type="evidence" value="ECO:0007669"/>
    <property type="project" value="UniProtKB-SubCell"/>
</dbReference>